<dbReference type="AlphaFoldDB" id="A0AB39CMN0"/>
<evidence type="ECO:0000256" key="1">
    <source>
        <dbReference type="SAM" id="MobiDB-lite"/>
    </source>
</evidence>
<reference evidence="2" key="1">
    <citation type="submission" date="2024-05" db="EMBL/GenBank/DDBJ databases">
        <authorList>
            <person name="Luo Y.-C."/>
            <person name="Nicholds J."/>
            <person name="Mortimer T."/>
            <person name="Maboni G."/>
        </authorList>
    </citation>
    <scope>NUCLEOTIDE SEQUENCE</scope>
    <source>
        <strain evidence="2">153920</strain>
    </source>
</reference>
<gene>
    <name evidence="2" type="ORF">ABRY99_06035</name>
</gene>
<dbReference type="RefSeq" id="WP_368643973.1">
    <property type="nucleotide sequence ID" value="NZ_CP158252.1"/>
</dbReference>
<dbReference type="EMBL" id="CP158252">
    <property type="protein sequence ID" value="XDJ43118.1"/>
    <property type="molecule type" value="Genomic_DNA"/>
</dbReference>
<evidence type="ECO:0008006" key="3">
    <source>
        <dbReference type="Google" id="ProtNLM"/>
    </source>
</evidence>
<sequence length="129" mass="14164">MRKVLVVWLVVLLAGCATKNYGRQGELTDYEKNTMTCREIALEQAKVMGFLDHVQKESEFDGRSVLSFLGDFGIGNLMEKDNAIKSANTRLKQLQAVSAEKGCIHDDATGTGPKTQTMQLIDGRSPGVE</sequence>
<organism evidence="2">
    <name type="scientific">Castellaniella ginsengisoli</name>
    <dbReference type="NCBI Taxonomy" id="546114"/>
    <lineage>
        <taxon>Bacteria</taxon>
        <taxon>Pseudomonadati</taxon>
        <taxon>Pseudomonadota</taxon>
        <taxon>Betaproteobacteria</taxon>
        <taxon>Burkholderiales</taxon>
        <taxon>Alcaligenaceae</taxon>
        <taxon>Castellaniella</taxon>
    </lineage>
</organism>
<evidence type="ECO:0000313" key="2">
    <source>
        <dbReference type="EMBL" id="XDJ43118.1"/>
    </source>
</evidence>
<accession>A0AB39CMN0</accession>
<feature type="region of interest" description="Disordered" evidence="1">
    <location>
        <begin position="105"/>
        <end position="129"/>
    </location>
</feature>
<proteinExistence type="predicted"/>
<name>A0AB39CMN0_9BURK</name>
<dbReference type="PROSITE" id="PS51257">
    <property type="entry name" value="PROKAR_LIPOPROTEIN"/>
    <property type="match status" value="1"/>
</dbReference>
<protein>
    <recommendedName>
        <fullName evidence="3">Lipoprotein</fullName>
    </recommendedName>
</protein>